<keyword evidence="2" id="KW-1185">Reference proteome</keyword>
<reference evidence="3" key="1">
    <citation type="submission" date="2022-11" db="UniProtKB">
        <authorList>
            <consortium name="WormBaseParasite"/>
        </authorList>
    </citation>
    <scope>IDENTIFICATION</scope>
</reference>
<keyword evidence="1" id="KW-0812">Transmembrane</keyword>
<sequence length="83" mass="9441">MPKQHFNVIDYFGPLAVGIIFIILLLIISFFIINFYLITPKDDLTKFELLGSKANLRLGPHKMSTIKRGGYASTYAQEHPDDI</sequence>
<accession>A0A914EMB3</accession>
<feature type="transmembrane region" description="Helical" evidence="1">
    <location>
        <begin position="12"/>
        <end position="37"/>
    </location>
</feature>
<organism evidence="2 3">
    <name type="scientific">Acrobeloides nanus</name>
    <dbReference type="NCBI Taxonomy" id="290746"/>
    <lineage>
        <taxon>Eukaryota</taxon>
        <taxon>Metazoa</taxon>
        <taxon>Ecdysozoa</taxon>
        <taxon>Nematoda</taxon>
        <taxon>Chromadorea</taxon>
        <taxon>Rhabditida</taxon>
        <taxon>Tylenchina</taxon>
        <taxon>Cephalobomorpha</taxon>
        <taxon>Cephaloboidea</taxon>
        <taxon>Cephalobidae</taxon>
        <taxon>Acrobeloides</taxon>
    </lineage>
</organism>
<evidence type="ECO:0000313" key="3">
    <source>
        <dbReference type="WBParaSite" id="ACRNAN_scaffold8732.g32462.t1"/>
    </source>
</evidence>
<dbReference type="WBParaSite" id="ACRNAN_scaffold8732.g32462.t1">
    <property type="protein sequence ID" value="ACRNAN_scaffold8732.g32462.t1"/>
    <property type="gene ID" value="ACRNAN_scaffold8732.g32462"/>
</dbReference>
<proteinExistence type="predicted"/>
<protein>
    <submittedName>
        <fullName evidence="3">Uncharacterized protein</fullName>
    </submittedName>
</protein>
<name>A0A914EMB3_9BILA</name>
<keyword evidence="1" id="KW-0472">Membrane</keyword>
<evidence type="ECO:0000256" key="1">
    <source>
        <dbReference type="SAM" id="Phobius"/>
    </source>
</evidence>
<dbReference type="Pfam" id="PF21525">
    <property type="entry name" value="Nlp36"/>
    <property type="match status" value="1"/>
</dbReference>
<dbReference type="AlphaFoldDB" id="A0A914EMB3"/>
<evidence type="ECO:0000313" key="2">
    <source>
        <dbReference type="Proteomes" id="UP000887540"/>
    </source>
</evidence>
<dbReference type="Proteomes" id="UP000887540">
    <property type="component" value="Unplaced"/>
</dbReference>
<keyword evidence="1" id="KW-1133">Transmembrane helix</keyword>